<feature type="domain" description="LysM" evidence="5">
    <location>
        <begin position="506"/>
        <end position="552"/>
    </location>
</feature>
<dbReference type="Proteomes" id="UP000594364">
    <property type="component" value="Chromosome 3"/>
</dbReference>
<dbReference type="AlphaFoldDB" id="A0A7S9KR46"/>
<dbReference type="InterPro" id="IPR052210">
    <property type="entry name" value="LysM1-like"/>
</dbReference>
<keyword evidence="7" id="KW-1185">Reference proteome</keyword>
<dbReference type="SUPFAM" id="SSF54106">
    <property type="entry name" value="LysM domain"/>
    <property type="match status" value="2"/>
</dbReference>
<organism evidence="6 7">
    <name type="scientific">Epichloe festucae (strain Fl1)</name>
    <dbReference type="NCBI Taxonomy" id="877507"/>
    <lineage>
        <taxon>Eukaryota</taxon>
        <taxon>Fungi</taxon>
        <taxon>Dikarya</taxon>
        <taxon>Ascomycota</taxon>
        <taxon>Pezizomycotina</taxon>
        <taxon>Sordariomycetes</taxon>
        <taxon>Hypocreomycetidae</taxon>
        <taxon>Hypocreales</taxon>
        <taxon>Clavicipitaceae</taxon>
        <taxon>Epichloe</taxon>
    </lineage>
</organism>
<evidence type="ECO:0000256" key="4">
    <source>
        <dbReference type="SAM" id="SignalP"/>
    </source>
</evidence>
<evidence type="ECO:0000256" key="3">
    <source>
        <dbReference type="ARBA" id="ARBA00044955"/>
    </source>
</evidence>
<dbReference type="SMART" id="SM00257">
    <property type="entry name" value="LysM"/>
    <property type="match status" value="2"/>
</dbReference>
<dbReference type="Gene3D" id="3.10.350.10">
    <property type="entry name" value="LysM domain"/>
    <property type="match status" value="3"/>
</dbReference>
<feature type="signal peptide" evidence="4">
    <location>
        <begin position="1"/>
        <end position="23"/>
    </location>
</feature>
<accession>A0A7S9KR46</accession>
<comment type="similarity">
    <text evidence="3">Belongs to the secreted LysM effector family.</text>
</comment>
<reference evidence="6 7" key="1">
    <citation type="journal article" date="2018" name="PLoS Genet.">
        <title>Repeat elements organise 3D genome structure and mediate transcription in the filamentous fungus Epichloe festucae.</title>
        <authorList>
            <person name="Winter D.J."/>
            <person name="Ganley A.R.D."/>
            <person name="Young C.A."/>
            <person name="Liachko I."/>
            <person name="Schardl C.L."/>
            <person name="Dupont P.Y."/>
            <person name="Berry D."/>
            <person name="Ram A."/>
            <person name="Scott B."/>
            <person name="Cox M.P."/>
        </authorList>
    </citation>
    <scope>NUCLEOTIDE SEQUENCE [LARGE SCALE GENOMIC DNA]</scope>
    <source>
        <strain evidence="6 7">Fl1</strain>
    </source>
</reference>
<name>A0A7S9KR46_EPIFF</name>
<protein>
    <recommendedName>
        <fullName evidence="5">LysM domain-containing protein</fullName>
    </recommendedName>
</protein>
<dbReference type="EMBL" id="CP031387">
    <property type="protein sequence ID" value="QPG98790.1"/>
    <property type="molecule type" value="Genomic_DNA"/>
</dbReference>
<evidence type="ECO:0000256" key="1">
    <source>
        <dbReference type="ARBA" id="ARBA00022669"/>
    </source>
</evidence>
<evidence type="ECO:0000259" key="5">
    <source>
        <dbReference type="PROSITE" id="PS51782"/>
    </source>
</evidence>
<feature type="domain" description="LysM" evidence="5">
    <location>
        <begin position="306"/>
        <end position="353"/>
    </location>
</feature>
<keyword evidence="1" id="KW-0147">Chitin-binding</keyword>
<dbReference type="CDD" id="cd00118">
    <property type="entry name" value="LysM"/>
    <property type="match status" value="3"/>
</dbReference>
<keyword evidence="4" id="KW-0732">Signal</keyword>
<dbReference type="GO" id="GO:0008061">
    <property type="term" value="F:chitin binding"/>
    <property type="evidence" value="ECO:0007669"/>
    <property type="project" value="UniProtKB-KW"/>
</dbReference>
<sequence length="554" mass="59395">MARLSFKLLSLGVAAIRIPFVHSQVFLPNRDGQTRSIDAPGNLSARCKVTFGQPVRCNSSLIAVALGGVEPSNDMLTSICITDCLSSLVSLQNDQTAACRDESVVDGGNRYPATYTLDQLLFTHSYICRKDSSNQFCAPQVAEWASQESPAPDAACKDCILGALQAELNSPFGYGKDLGGYYSSLTSSCAVTKYPVTSPPPYELISNRTRATSVSPTPISGACASHYTVRAGDDCNSVSRALGVSTAMLRYRNGIAADCSNFPELGTNLAPGDTTVPGTTTVVATPANPTTVPTDVADGTNRRCGKFYRVAAGDTCSSVTVMMSISLRDFYFLNPEVNNPNCTNLLLGYSYCVQAVGDIATYFGYGRVINPCVMAIPLPSSCIETGAVSTAPRWEWPTVSVSVTISVNTTRPSDLPLAPGTRAKCARYASFIPTRRQASTVNTCYVVSSFYQVNVTNFVSWNPSLKYDDGKPENCVLQQGYRYCAQLAPAPTPAPTQHGMVENCNKFYKVKSGDGCYDIAAGNDISLDVFYSFNPTVGNDCSKLFPDYYVCVGV</sequence>
<evidence type="ECO:0000313" key="6">
    <source>
        <dbReference type="EMBL" id="QPG98790.1"/>
    </source>
</evidence>
<gene>
    <name evidence="6" type="ORF">C2857_000080</name>
</gene>
<dbReference type="Pfam" id="PF01476">
    <property type="entry name" value="LysM"/>
    <property type="match status" value="2"/>
</dbReference>
<dbReference type="PANTHER" id="PTHR34997:SF1">
    <property type="entry name" value="PEPTIDOGLYCAN-BINDING LYSIN DOMAIN"/>
    <property type="match status" value="1"/>
</dbReference>
<dbReference type="PANTHER" id="PTHR34997">
    <property type="entry name" value="AM15"/>
    <property type="match status" value="1"/>
</dbReference>
<dbReference type="OrthoDB" id="5985073at2759"/>
<dbReference type="InterPro" id="IPR018392">
    <property type="entry name" value="LysM"/>
</dbReference>
<dbReference type="InterPro" id="IPR036779">
    <property type="entry name" value="LysM_dom_sf"/>
</dbReference>
<feature type="chain" id="PRO_5034114119" description="LysM domain-containing protein" evidence="4">
    <location>
        <begin position="24"/>
        <end position="554"/>
    </location>
</feature>
<evidence type="ECO:0000313" key="7">
    <source>
        <dbReference type="Proteomes" id="UP000594364"/>
    </source>
</evidence>
<dbReference type="PROSITE" id="PS51782">
    <property type="entry name" value="LYSM"/>
    <property type="match status" value="2"/>
</dbReference>
<proteinExistence type="inferred from homology"/>
<evidence type="ECO:0000256" key="2">
    <source>
        <dbReference type="ARBA" id="ARBA00023026"/>
    </source>
</evidence>
<keyword evidence="2" id="KW-0843">Virulence</keyword>